<dbReference type="Proteomes" id="UP000499080">
    <property type="component" value="Unassembled WGS sequence"/>
</dbReference>
<dbReference type="AlphaFoldDB" id="A0A4Y2FGB4"/>
<feature type="region of interest" description="Disordered" evidence="1">
    <location>
        <begin position="55"/>
        <end position="145"/>
    </location>
</feature>
<accession>A0A4Y2FGB4</accession>
<gene>
    <name evidence="2" type="ORF">AVEN_47514_1</name>
</gene>
<name>A0A4Y2FGB4_ARAVE</name>
<organism evidence="2 3">
    <name type="scientific">Araneus ventricosus</name>
    <name type="common">Orbweaver spider</name>
    <name type="synonym">Epeira ventricosa</name>
    <dbReference type="NCBI Taxonomy" id="182803"/>
    <lineage>
        <taxon>Eukaryota</taxon>
        <taxon>Metazoa</taxon>
        <taxon>Ecdysozoa</taxon>
        <taxon>Arthropoda</taxon>
        <taxon>Chelicerata</taxon>
        <taxon>Arachnida</taxon>
        <taxon>Araneae</taxon>
        <taxon>Araneomorphae</taxon>
        <taxon>Entelegynae</taxon>
        <taxon>Araneoidea</taxon>
        <taxon>Araneidae</taxon>
        <taxon>Araneus</taxon>
    </lineage>
</organism>
<feature type="region of interest" description="Disordered" evidence="1">
    <location>
        <begin position="1"/>
        <end position="28"/>
    </location>
</feature>
<feature type="compositionally biased region" description="Basic and acidic residues" evidence="1">
    <location>
        <begin position="126"/>
        <end position="145"/>
    </location>
</feature>
<comment type="caution">
    <text evidence="2">The sequence shown here is derived from an EMBL/GenBank/DDBJ whole genome shotgun (WGS) entry which is preliminary data.</text>
</comment>
<evidence type="ECO:0000313" key="2">
    <source>
        <dbReference type="EMBL" id="GBM39708.1"/>
    </source>
</evidence>
<evidence type="ECO:0000256" key="1">
    <source>
        <dbReference type="SAM" id="MobiDB-lite"/>
    </source>
</evidence>
<proteinExistence type="predicted"/>
<keyword evidence="3" id="KW-1185">Reference proteome</keyword>
<protein>
    <submittedName>
        <fullName evidence="2">Uncharacterized protein</fullName>
    </submittedName>
</protein>
<reference evidence="2 3" key="1">
    <citation type="journal article" date="2019" name="Sci. Rep.">
        <title>Orb-weaving spider Araneus ventricosus genome elucidates the spidroin gene catalogue.</title>
        <authorList>
            <person name="Kono N."/>
            <person name="Nakamura H."/>
            <person name="Ohtoshi R."/>
            <person name="Moran D.A.P."/>
            <person name="Shinohara A."/>
            <person name="Yoshida Y."/>
            <person name="Fujiwara M."/>
            <person name="Mori M."/>
            <person name="Tomita M."/>
            <person name="Arakawa K."/>
        </authorList>
    </citation>
    <scope>NUCLEOTIDE SEQUENCE [LARGE SCALE GENOMIC DNA]</scope>
</reference>
<feature type="compositionally biased region" description="Polar residues" evidence="1">
    <location>
        <begin position="95"/>
        <end position="111"/>
    </location>
</feature>
<dbReference type="EMBL" id="BGPR01000905">
    <property type="protein sequence ID" value="GBM39708.1"/>
    <property type="molecule type" value="Genomic_DNA"/>
</dbReference>
<sequence>MASETWAWGSHPNGRIWTPRAPNGGPLSFDKSIWLDNEREHNRLTVLWGVASKKGKRMRNKTGMFPSRQQKSETETKNINSAHSSVDGKIKRRNLNITSSVDETAKMSQRSDLLKRRRNRAAAQRQIDKEEKKERAKQLRKERSE</sequence>
<evidence type="ECO:0000313" key="3">
    <source>
        <dbReference type="Proteomes" id="UP000499080"/>
    </source>
</evidence>